<gene>
    <name evidence="1" type="ORF">TK0001_5190</name>
</gene>
<proteinExistence type="predicted"/>
<evidence type="ECO:0000313" key="2">
    <source>
        <dbReference type="Proteomes" id="UP000233769"/>
    </source>
</evidence>
<sequence length="110" mass="12400">MSMTSEICLMHTGVYVMTITITLDQLQREARDFIAYLIAAGISPAGLHFEDFVPVVLRRRMENLVIEAKRLGFKHGRPDMVLNDDPSEEPCLLFGFDNETQAVGFKIALL</sequence>
<dbReference type="Proteomes" id="UP000233769">
    <property type="component" value="Chromosome tk0001"/>
</dbReference>
<accession>A0A2N9AWQ9</accession>
<protein>
    <submittedName>
        <fullName evidence="1">Uncharacterized protein</fullName>
    </submittedName>
</protein>
<evidence type="ECO:0000313" key="1">
    <source>
        <dbReference type="EMBL" id="SOR31766.1"/>
    </source>
</evidence>
<dbReference type="AlphaFoldDB" id="A0A2N9AWQ9"/>
<organism evidence="1 2">
    <name type="scientific">Methylorubrum extorquens</name>
    <name type="common">Methylobacterium dichloromethanicum</name>
    <name type="synonym">Methylobacterium extorquens</name>
    <dbReference type="NCBI Taxonomy" id="408"/>
    <lineage>
        <taxon>Bacteria</taxon>
        <taxon>Pseudomonadati</taxon>
        <taxon>Pseudomonadota</taxon>
        <taxon>Alphaproteobacteria</taxon>
        <taxon>Hyphomicrobiales</taxon>
        <taxon>Methylobacteriaceae</taxon>
        <taxon>Methylorubrum</taxon>
    </lineage>
</organism>
<name>A0A2N9AWQ9_METEX</name>
<dbReference type="EMBL" id="LT962688">
    <property type="protein sequence ID" value="SOR31766.1"/>
    <property type="molecule type" value="Genomic_DNA"/>
</dbReference>
<reference evidence="2" key="1">
    <citation type="submission" date="2017-10" db="EMBL/GenBank/DDBJ databases">
        <authorList>
            <person name="Regsiter A."/>
            <person name="William W."/>
        </authorList>
    </citation>
    <scope>NUCLEOTIDE SEQUENCE [LARGE SCALE GENOMIC DNA]</scope>
</reference>